<proteinExistence type="predicted"/>
<dbReference type="HOGENOM" id="CLU_512161_0_0_1"/>
<feature type="compositionally biased region" description="Basic and acidic residues" evidence="1">
    <location>
        <begin position="178"/>
        <end position="195"/>
    </location>
</feature>
<name>K1PTW2_MAGGI</name>
<accession>K1PTW2</accession>
<dbReference type="AlphaFoldDB" id="K1PTW2"/>
<feature type="compositionally biased region" description="Basic and acidic residues" evidence="1">
    <location>
        <begin position="53"/>
        <end position="89"/>
    </location>
</feature>
<feature type="region of interest" description="Disordered" evidence="1">
    <location>
        <begin position="498"/>
        <end position="532"/>
    </location>
</feature>
<feature type="region of interest" description="Disordered" evidence="1">
    <location>
        <begin position="430"/>
        <end position="482"/>
    </location>
</feature>
<feature type="region of interest" description="Disordered" evidence="1">
    <location>
        <begin position="27"/>
        <end position="325"/>
    </location>
</feature>
<reference evidence="2" key="1">
    <citation type="journal article" date="2012" name="Nature">
        <title>The oyster genome reveals stress adaptation and complexity of shell formation.</title>
        <authorList>
            <person name="Zhang G."/>
            <person name="Fang X."/>
            <person name="Guo X."/>
            <person name="Li L."/>
            <person name="Luo R."/>
            <person name="Xu F."/>
            <person name="Yang P."/>
            <person name="Zhang L."/>
            <person name="Wang X."/>
            <person name="Qi H."/>
            <person name="Xiong Z."/>
            <person name="Que H."/>
            <person name="Xie Y."/>
            <person name="Holland P.W."/>
            <person name="Paps J."/>
            <person name="Zhu Y."/>
            <person name="Wu F."/>
            <person name="Chen Y."/>
            <person name="Wang J."/>
            <person name="Peng C."/>
            <person name="Meng J."/>
            <person name="Yang L."/>
            <person name="Liu J."/>
            <person name="Wen B."/>
            <person name="Zhang N."/>
            <person name="Huang Z."/>
            <person name="Zhu Q."/>
            <person name="Feng Y."/>
            <person name="Mount A."/>
            <person name="Hedgecock D."/>
            <person name="Xu Z."/>
            <person name="Liu Y."/>
            <person name="Domazet-Loso T."/>
            <person name="Du Y."/>
            <person name="Sun X."/>
            <person name="Zhang S."/>
            <person name="Liu B."/>
            <person name="Cheng P."/>
            <person name="Jiang X."/>
            <person name="Li J."/>
            <person name="Fan D."/>
            <person name="Wang W."/>
            <person name="Fu W."/>
            <person name="Wang T."/>
            <person name="Wang B."/>
            <person name="Zhang J."/>
            <person name="Peng Z."/>
            <person name="Li Y."/>
            <person name="Li N."/>
            <person name="Wang J."/>
            <person name="Chen M."/>
            <person name="He Y."/>
            <person name="Tan F."/>
            <person name="Song X."/>
            <person name="Zheng Q."/>
            <person name="Huang R."/>
            <person name="Yang H."/>
            <person name="Du X."/>
            <person name="Chen L."/>
            <person name="Yang M."/>
            <person name="Gaffney P.M."/>
            <person name="Wang S."/>
            <person name="Luo L."/>
            <person name="She Z."/>
            <person name="Ming Y."/>
            <person name="Huang W."/>
            <person name="Zhang S."/>
            <person name="Huang B."/>
            <person name="Zhang Y."/>
            <person name="Qu T."/>
            <person name="Ni P."/>
            <person name="Miao G."/>
            <person name="Wang J."/>
            <person name="Wang Q."/>
            <person name="Steinberg C.E."/>
            <person name="Wang H."/>
            <person name="Li N."/>
            <person name="Qian L."/>
            <person name="Zhang G."/>
            <person name="Li Y."/>
            <person name="Yang H."/>
            <person name="Liu X."/>
            <person name="Wang J."/>
            <person name="Yin Y."/>
            <person name="Wang J."/>
        </authorList>
    </citation>
    <scope>NUCLEOTIDE SEQUENCE [LARGE SCALE GENOMIC DNA]</scope>
    <source>
        <strain evidence="2">05x7-T-G4-1.051#20</strain>
    </source>
</reference>
<feature type="compositionally biased region" description="Basic and acidic residues" evidence="1">
    <location>
        <begin position="155"/>
        <end position="168"/>
    </location>
</feature>
<protein>
    <submittedName>
        <fullName evidence="2">Uncharacterized protein</fullName>
    </submittedName>
</protein>
<feature type="compositionally biased region" description="Basic and acidic residues" evidence="1">
    <location>
        <begin position="315"/>
        <end position="325"/>
    </location>
</feature>
<organism evidence="2">
    <name type="scientific">Magallana gigas</name>
    <name type="common">Pacific oyster</name>
    <name type="synonym">Crassostrea gigas</name>
    <dbReference type="NCBI Taxonomy" id="29159"/>
    <lineage>
        <taxon>Eukaryota</taxon>
        <taxon>Metazoa</taxon>
        <taxon>Spiralia</taxon>
        <taxon>Lophotrochozoa</taxon>
        <taxon>Mollusca</taxon>
        <taxon>Bivalvia</taxon>
        <taxon>Autobranchia</taxon>
        <taxon>Pteriomorphia</taxon>
        <taxon>Ostreida</taxon>
        <taxon>Ostreoidea</taxon>
        <taxon>Ostreidae</taxon>
        <taxon>Magallana</taxon>
    </lineage>
</organism>
<dbReference type="InParanoid" id="K1PTW2"/>
<dbReference type="EMBL" id="JH816357">
    <property type="protein sequence ID" value="EKC19830.1"/>
    <property type="molecule type" value="Genomic_DNA"/>
</dbReference>
<feature type="compositionally biased region" description="Basic and acidic residues" evidence="1">
    <location>
        <begin position="435"/>
        <end position="467"/>
    </location>
</feature>
<sequence>MIQKRGEETWNKEAGDRKLADVVLRGPSLYRTGDGGQGGDRSAAATVNGNHRQSPERREITIERRDTRDNTKVESRRSPDDGRSDRASRPYEVMQQSRIQYDLEKKEVPIKAQPVKSLSDSKPRRSRSFSSSSRSGSDDSRSSGSSSESDDDVAEERKKEKKVEERFKWQPPPDPEVDEKPPQRTVQSDKKEESVRTSLRIRTPPMPPLEQVAEATSELARKSNRWDMQSSAEKKQDGVKSFSTARIMTRSESSESESDASRSPSPTSKFLYGKNEGTEDRSPVKSTNQQATQDTSRKAWTSMLEIPIPAATAEKSPEKKQLPKSTLDERIKDFKHAPVSCRTSKGDLKCRKLSNYYDLMRLENEGQVHEVPPLAGQGHPKLPRPDKHQLKKDLYQNLLKDLHIETLHDRQSLAERNQGVHNEGLSQGVLRRQHQKGDHLHQGLNHPEEDQGHLKEGQFHQSHHEEGLYQGGHGHQGKDPLHQEGQDHLEVVEDRFLHGDVPRPTGTGHQSGGDFLPAAEVGRGVDLEDALH</sequence>
<gene>
    <name evidence="2" type="ORF">CGI_10007439</name>
</gene>
<feature type="compositionally biased region" description="Polar residues" evidence="1">
    <location>
        <begin position="284"/>
        <end position="294"/>
    </location>
</feature>
<evidence type="ECO:0000256" key="1">
    <source>
        <dbReference type="SAM" id="MobiDB-lite"/>
    </source>
</evidence>
<evidence type="ECO:0000313" key="2">
    <source>
        <dbReference type="EMBL" id="EKC19830.1"/>
    </source>
</evidence>
<feature type="compositionally biased region" description="Basic and acidic residues" evidence="1">
    <location>
        <begin position="523"/>
        <end position="532"/>
    </location>
</feature>